<name>J9GB98_9ZZZZ</name>
<evidence type="ECO:0000313" key="1">
    <source>
        <dbReference type="EMBL" id="EJW99027.1"/>
    </source>
</evidence>
<gene>
    <name evidence="1" type="ORF">EVA_12866</name>
</gene>
<organism evidence="1">
    <name type="scientific">gut metagenome</name>
    <dbReference type="NCBI Taxonomy" id="749906"/>
    <lineage>
        <taxon>unclassified sequences</taxon>
        <taxon>metagenomes</taxon>
        <taxon>organismal metagenomes</taxon>
    </lineage>
</organism>
<sequence length="39" mass="4430">MIFFYPKEKKNENKVVFGKRNIAKVKLPPIAASHSKAIS</sequence>
<accession>J9GB98</accession>
<protein>
    <submittedName>
        <fullName evidence="1">Uncharacterized protein</fullName>
    </submittedName>
</protein>
<comment type="caution">
    <text evidence="1">The sequence shown here is derived from an EMBL/GenBank/DDBJ whole genome shotgun (WGS) entry which is preliminary data.</text>
</comment>
<reference evidence="1" key="1">
    <citation type="journal article" date="2012" name="PLoS ONE">
        <title>Gene sets for utilization of primary and secondary nutrition supplies in the distal gut of endangered iberian lynx.</title>
        <authorList>
            <person name="Alcaide M."/>
            <person name="Messina E."/>
            <person name="Richter M."/>
            <person name="Bargiela R."/>
            <person name="Peplies J."/>
            <person name="Huws S.A."/>
            <person name="Newbold C.J."/>
            <person name="Golyshin P.N."/>
            <person name="Simon M.A."/>
            <person name="Lopez G."/>
            <person name="Yakimov M.M."/>
            <person name="Ferrer M."/>
        </authorList>
    </citation>
    <scope>NUCLEOTIDE SEQUENCE</scope>
</reference>
<dbReference type="EMBL" id="AMCI01003995">
    <property type="protein sequence ID" value="EJW99027.1"/>
    <property type="molecule type" value="Genomic_DNA"/>
</dbReference>
<proteinExistence type="predicted"/>
<dbReference type="AlphaFoldDB" id="J9GB98"/>